<evidence type="ECO:0000313" key="1">
    <source>
        <dbReference type="EMBL" id="MBR8643827.1"/>
    </source>
</evidence>
<dbReference type="EMBL" id="JAGTPW010000001">
    <property type="protein sequence ID" value="MBR8643827.1"/>
    <property type="molecule type" value="Genomic_DNA"/>
</dbReference>
<gene>
    <name evidence="1" type="ORF">KEH51_00850</name>
</gene>
<comment type="caution">
    <text evidence="1">The sequence shown here is derived from an EMBL/GenBank/DDBJ whole genome shotgun (WGS) entry which is preliminary data.</text>
</comment>
<protein>
    <submittedName>
        <fullName evidence="1">Uncharacterized protein</fullName>
    </submittedName>
</protein>
<evidence type="ECO:0000313" key="2">
    <source>
        <dbReference type="Proteomes" id="UP000680045"/>
    </source>
</evidence>
<organism evidence="1 2">
    <name type="scientific">Peribacillus frigoritolerans</name>
    <dbReference type="NCBI Taxonomy" id="450367"/>
    <lineage>
        <taxon>Bacteria</taxon>
        <taxon>Bacillati</taxon>
        <taxon>Bacillota</taxon>
        <taxon>Bacilli</taxon>
        <taxon>Bacillales</taxon>
        <taxon>Bacillaceae</taxon>
        <taxon>Peribacillus</taxon>
    </lineage>
</organism>
<sequence length="126" mass="13594">MGLSSLLGDLNKNQISMDEFVTQGQILCIESGIAATGGAIGQMLIPIPVLGSIIGTVTANFVWDLQKDKLGAREQELKEMLDTYTKSILAKVDKAYQDIISKINATYARYNSLIDAAFDVHANSAV</sequence>
<proteinExistence type="predicted"/>
<accession>A0A941FPJ0</accession>
<dbReference type="Proteomes" id="UP000680045">
    <property type="component" value="Unassembled WGS sequence"/>
</dbReference>
<name>A0A941FPJ0_9BACI</name>
<reference evidence="1" key="1">
    <citation type="submission" date="2021-04" db="EMBL/GenBank/DDBJ databases">
        <title>Whole genome sequencing of Enterococci isolates from hospitalized patients.</title>
        <authorList>
            <person name="Ogoti B.M."/>
            <person name="Onyambu F.G."/>
        </authorList>
    </citation>
    <scope>NUCLEOTIDE SEQUENCE</scope>
    <source>
        <strain evidence="1">242</strain>
    </source>
</reference>
<dbReference type="AlphaFoldDB" id="A0A941FPJ0"/>